<keyword evidence="4 6" id="KW-1133">Transmembrane helix</keyword>
<accession>A0A1H4J844</accession>
<reference evidence="8" key="1">
    <citation type="submission" date="2016-10" db="EMBL/GenBank/DDBJ databases">
        <authorList>
            <person name="Varghese N."/>
            <person name="Submissions S."/>
        </authorList>
    </citation>
    <scope>NUCLEOTIDE SEQUENCE [LARGE SCALE GENOMIC DNA]</scope>
    <source>
        <strain evidence="8">DSM 44544</strain>
    </source>
</reference>
<dbReference type="InterPro" id="IPR001727">
    <property type="entry name" value="GDT1-like"/>
</dbReference>
<proteinExistence type="inferred from homology"/>
<keyword evidence="8" id="KW-1185">Reference proteome</keyword>
<dbReference type="PANTHER" id="PTHR12608">
    <property type="entry name" value="TRANSMEMBRANE PROTEIN HTP-1 RELATED"/>
    <property type="match status" value="1"/>
</dbReference>
<sequence length="199" mass="20489">MTAAMVALISAFGLVLAVELPDKTLVATLVLTTRFRGWPVFAGVCAAFAVQCVIAVAFGSVLTLLPDVVLSLVVAAMFGLGAFMLLREGFSEADEAGEDASRSGPSALSFTRSAMTSFGVLFAAEWGDASQLATASLTARIGNPFAVGVGAFSALVVVAGLAVFIGAKLRSRIRPKLIQRCAGFAFAGFAAFALLQLAF</sequence>
<comment type="subcellular location">
    <subcellularLocation>
        <location evidence="1 6">Membrane</location>
        <topology evidence="1 6">Multi-pass membrane protein</topology>
    </subcellularLocation>
</comment>
<dbReference type="PANTHER" id="PTHR12608:SF1">
    <property type="entry name" value="TRANSMEMBRANE PROTEIN 165"/>
    <property type="match status" value="1"/>
</dbReference>
<evidence type="ECO:0000256" key="1">
    <source>
        <dbReference type="ARBA" id="ARBA00004141"/>
    </source>
</evidence>
<evidence type="ECO:0000256" key="6">
    <source>
        <dbReference type="RuleBase" id="RU365102"/>
    </source>
</evidence>
<evidence type="ECO:0000256" key="2">
    <source>
        <dbReference type="ARBA" id="ARBA00009190"/>
    </source>
</evidence>
<feature type="transmembrane region" description="Helical" evidence="6">
    <location>
        <begin position="68"/>
        <end position="86"/>
    </location>
</feature>
<evidence type="ECO:0000256" key="5">
    <source>
        <dbReference type="ARBA" id="ARBA00023136"/>
    </source>
</evidence>
<evidence type="ECO:0000256" key="3">
    <source>
        <dbReference type="ARBA" id="ARBA00022692"/>
    </source>
</evidence>
<comment type="similarity">
    <text evidence="2 6">Belongs to the GDT1 family.</text>
</comment>
<dbReference type="Pfam" id="PF01169">
    <property type="entry name" value="GDT1"/>
    <property type="match status" value="2"/>
</dbReference>
<feature type="transmembrane region" description="Helical" evidence="6">
    <location>
        <begin position="177"/>
        <end position="198"/>
    </location>
</feature>
<dbReference type="Proteomes" id="UP000199622">
    <property type="component" value="Unassembled WGS sequence"/>
</dbReference>
<evidence type="ECO:0000256" key="4">
    <source>
        <dbReference type="ARBA" id="ARBA00022989"/>
    </source>
</evidence>
<dbReference type="AlphaFoldDB" id="A0A1H4J844"/>
<dbReference type="STRING" id="208445.SAMN04489727_1626"/>
<organism evidence="7 8">
    <name type="scientific">Amycolatopsis tolypomycina</name>
    <dbReference type="NCBI Taxonomy" id="208445"/>
    <lineage>
        <taxon>Bacteria</taxon>
        <taxon>Bacillati</taxon>
        <taxon>Actinomycetota</taxon>
        <taxon>Actinomycetes</taxon>
        <taxon>Pseudonocardiales</taxon>
        <taxon>Pseudonocardiaceae</taxon>
        <taxon>Amycolatopsis</taxon>
    </lineage>
</organism>
<dbReference type="GO" id="GO:0046873">
    <property type="term" value="F:metal ion transmembrane transporter activity"/>
    <property type="evidence" value="ECO:0007669"/>
    <property type="project" value="InterPro"/>
</dbReference>
<protein>
    <recommendedName>
        <fullName evidence="6">GDT1 family protein</fullName>
    </recommendedName>
</protein>
<feature type="transmembrane region" description="Helical" evidence="6">
    <location>
        <begin position="145"/>
        <end position="165"/>
    </location>
</feature>
<dbReference type="EMBL" id="FNSO01000003">
    <property type="protein sequence ID" value="SEB42433.1"/>
    <property type="molecule type" value="Genomic_DNA"/>
</dbReference>
<name>A0A1H4J844_9PSEU</name>
<keyword evidence="3 6" id="KW-0812">Transmembrane</keyword>
<keyword evidence="5 6" id="KW-0472">Membrane</keyword>
<evidence type="ECO:0000313" key="8">
    <source>
        <dbReference type="Proteomes" id="UP000199622"/>
    </source>
</evidence>
<dbReference type="GO" id="GO:0016020">
    <property type="term" value="C:membrane"/>
    <property type="evidence" value="ECO:0007669"/>
    <property type="project" value="UniProtKB-SubCell"/>
</dbReference>
<comment type="caution">
    <text evidence="6">Lacks conserved residue(s) required for the propagation of feature annotation.</text>
</comment>
<evidence type="ECO:0000313" key="7">
    <source>
        <dbReference type="EMBL" id="SEB42433.1"/>
    </source>
</evidence>
<gene>
    <name evidence="7" type="ORF">SAMN04489727_1626</name>
</gene>
<feature type="transmembrane region" description="Helical" evidence="6">
    <location>
        <begin position="41"/>
        <end position="61"/>
    </location>
</feature>